<dbReference type="STRING" id="1798692.A3G00_02195"/>
<evidence type="ECO:0000256" key="2">
    <source>
        <dbReference type="ARBA" id="ARBA00022692"/>
    </source>
</evidence>
<dbReference type="GO" id="GO:0016020">
    <property type="term" value="C:membrane"/>
    <property type="evidence" value="ECO:0007669"/>
    <property type="project" value="UniProtKB-SubCell"/>
</dbReference>
<feature type="transmembrane region" description="Helical" evidence="5">
    <location>
        <begin position="202"/>
        <end position="221"/>
    </location>
</feature>
<feature type="transmembrane region" description="Helical" evidence="5">
    <location>
        <begin position="90"/>
        <end position="110"/>
    </location>
</feature>
<feature type="transmembrane region" description="Helical" evidence="5">
    <location>
        <begin position="416"/>
        <end position="434"/>
    </location>
</feature>
<feature type="transmembrane region" description="Helical" evidence="5">
    <location>
        <begin position="233"/>
        <end position="249"/>
    </location>
</feature>
<dbReference type="InterPro" id="IPR051533">
    <property type="entry name" value="WaaL-like"/>
</dbReference>
<evidence type="ECO:0000313" key="8">
    <source>
        <dbReference type="Proteomes" id="UP000178347"/>
    </source>
</evidence>
<feature type="transmembrane region" description="Helical" evidence="5">
    <location>
        <begin position="45"/>
        <end position="69"/>
    </location>
</feature>
<organism evidence="7 8">
    <name type="scientific">Candidatus Magasanikbacteria bacterium RIFCSPLOWO2_12_FULL_43_12</name>
    <dbReference type="NCBI Taxonomy" id="1798692"/>
    <lineage>
        <taxon>Bacteria</taxon>
        <taxon>Candidatus Magasanikiibacteriota</taxon>
    </lineage>
</organism>
<feature type="transmembrane region" description="Helical" evidence="5">
    <location>
        <begin position="375"/>
        <end position="395"/>
    </location>
</feature>
<evidence type="ECO:0000256" key="5">
    <source>
        <dbReference type="SAM" id="Phobius"/>
    </source>
</evidence>
<dbReference type="AlphaFoldDB" id="A0A1F6MQU3"/>
<keyword evidence="3 5" id="KW-1133">Transmembrane helix</keyword>
<feature type="transmembrane region" description="Helical" evidence="5">
    <location>
        <begin position="116"/>
        <end position="135"/>
    </location>
</feature>
<evidence type="ECO:0000313" key="7">
    <source>
        <dbReference type="EMBL" id="OGH74007.1"/>
    </source>
</evidence>
<dbReference type="InterPro" id="IPR007016">
    <property type="entry name" value="O-antigen_ligase-rel_domated"/>
</dbReference>
<feature type="transmembrane region" description="Helical" evidence="5">
    <location>
        <begin position="142"/>
        <end position="162"/>
    </location>
</feature>
<evidence type="ECO:0000256" key="4">
    <source>
        <dbReference type="ARBA" id="ARBA00023136"/>
    </source>
</evidence>
<evidence type="ECO:0000256" key="1">
    <source>
        <dbReference type="ARBA" id="ARBA00004141"/>
    </source>
</evidence>
<evidence type="ECO:0000259" key="6">
    <source>
        <dbReference type="Pfam" id="PF04932"/>
    </source>
</evidence>
<feature type="transmembrane region" description="Helical" evidence="5">
    <location>
        <begin position="440"/>
        <end position="459"/>
    </location>
</feature>
<reference evidence="7 8" key="1">
    <citation type="journal article" date="2016" name="Nat. Commun.">
        <title>Thousands of microbial genomes shed light on interconnected biogeochemical processes in an aquifer system.</title>
        <authorList>
            <person name="Anantharaman K."/>
            <person name="Brown C.T."/>
            <person name="Hug L.A."/>
            <person name="Sharon I."/>
            <person name="Castelle C.J."/>
            <person name="Probst A.J."/>
            <person name="Thomas B.C."/>
            <person name="Singh A."/>
            <person name="Wilkins M.J."/>
            <person name="Karaoz U."/>
            <person name="Brodie E.L."/>
            <person name="Williams K.H."/>
            <person name="Hubbard S.S."/>
            <person name="Banfield J.F."/>
        </authorList>
    </citation>
    <scope>NUCLEOTIDE SEQUENCE [LARGE SCALE GENOMIC DNA]</scope>
</reference>
<feature type="domain" description="O-antigen ligase-related" evidence="6">
    <location>
        <begin position="240"/>
        <end position="382"/>
    </location>
</feature>
<keyword evidence="2 5" id="KW-0812">Transmembrane</keyword>
<dbReference type="PANTHER" id="PTHR37422">
    <property type="entry name" value="TEICHURONIC ACID BIOSYNTHESIS PROTEIN TUAE"/>
    <property type="match status" value="1"/>
</dbReference>
<dbReference type="PANTHER" id="PTHR37422:SF17">
    <property type="entry name" value="O-ANTIGEN LIGASE"/>
    <property type="match status" value="1"/>
</dbReference>
<feature type="transmembrane region" description="Helical" evidence="5">
    <location>
        <begin position="255"/>
        <end position="271"/>
    </location>
</feature>
<evidence type="ECO:0000256" key="3">
    <source>
        <dbReference type="ARBA" id="ARBA00022989"/>
    </source>
</evidence>
<keyword evidence="4 5" id="KW-0472">Membrane</keyword>
<name>A0A1F6MQU3_9BACT</name>
<sequence length="473" mass="54325">MVFQVKRIDLESTLCFFLRAFLFLFPWQTIWIYREIFVDGVKMEYATLGFYATEILLWAAVVAFIIWYWKKWKMEKSKWKMDFRLTKDRIFIFACLSLISYLLISITWSVEKSLALQQSLRVMETFLLFFMFALGPLKFSEAVKWLALGAVLPSLLAIWQFFSQSTFAFKWLGLAEHIASNPGTSVVVGEEIGRWLRAYGPFSHPNVLGGYAVMVIVLILIRLKDCKIERLSFYLLISYLLSLISVVFFSFSRSALLAMGIALLLYCLIVIKQKKFFYLLSPISYLILSTIILTALLFPALKVRVFTSSSYEVASVAERARGFNEGWEIFKTNRWLGVGAGNYTAYLQKIDPTRLPWEYQPAHNVGLLFLAESGVVGAVLLLLVIISFIIYHLSLVRNQESGIRNQEIQTDARQRWKIIVVFCYLGFVFCYLILAFLDHYLISSYTGLVLTGIFWGLVFKSAREVVPNSSTAG</sequence>
<feature type="transmembrane region" description="Helical" evidence="5">
    <location>
        <begin position="12"/>
        <end position="33"/>
    </location>
</feature>
<dbReference type="Pfam" id="PF04932">
    <property type="entry name" value="Wzy_C"/>
    <property type="match status" value="1"/>
</dbReference>
<proteinExistence type="predicted"/>
<comment type="subcellular location">
    <subcellularLocation>
        <location evidence="1">Membrane</location>
        <topology evidence="1">Multi-pass membrane protein</topology>
    </subcellularLocation>
</comment>
<feature type="transmembrane region" description="Helical" evidence="5">
    <location>
        <begin position="283"/>
        <end position="301"/>
    </location>
</feature>
<dbReference type="EMBL" id="MFQN01000032">
    <property type="protein sequence ID" value="OGH74007.1"/>
    <property type="molecule type" value="Genomic_DNA"/>
</dbReference>
<gene>
    <name evidence="7" type="ORF">A3G00_02195</name>
</gene>
<dbReference type="Proteomes" id="UP000178347">
    <property type="component" value="Unassembled WGS sequence"/>
</dbReference>
<comment type="caution">
    <text evidence="7">The sequence shown here is derived from an EMBL/GenBank/DDBJ whole genome shotgun (WGS) entry which is preliminary data.</text>
</comment>
<accession>A0A1F6MQU3</accession>
<protein>
    <recommendedName>
        <fullName evidence="6">O-antigen ligase-related domain-containing protein</fullName>
    </recommendedName>
</protein>